<accession>A0A7W6A3T9</accession>
<feature type="chain" id="PRO_5031143944" evidence="2">
    <location>
        <begin position="27"/>
        <end position="179"/>
    </location>
</feature>
<dbReference type="AlphaFoldDB" id="A0A7W6A3T9"/>
<keyword evidence="2" id="KW-0732">Signal</keyword>
<dbReference type="PROSITE" id="PS51257">
    <property type="entry name" value="PROKAR_LIPOPROTEIN"/>
    <property type="match status" value="1"/>
</dbReference>
<feature type="signal peptide" evidence="2">
    <location>
        <begin position="1"/>
        <end position="26"/>
    </location>
</feature>
<comment type="caution">
    <text evidence="3">The sequence shown here is derived from an EMBL/GenBank/DDBJ whole genome shotgun (WGS) entry which is preliminary data.</text>
</comment>
<sequence length="179" mass="19042">MTSDKRQGAATGLRLMMFGLAVMALAGCDNASAVQTRDRTTAEATPLAVTASGTDGGDQVSTTPQAKPVLTASRRETVDDKIARLYQRNGADFGAGSAEDYLDKVTAFTAKPPRDAETVKRPNGDTLIYQASTNTFAVVARDGTPRTMFKPTTGADYWAEQKTAAPRFGQRRQSTQTAG</sequence>
<evidence type="ECO:0000313" key="4">
    <source>
        <dbReference type="Proteomes" id="UP000532936"/>
    </source>
</evidence>
<evidence type="ECO:0000313" key="3">
    <source>
        <dbReference type="EMBL" id="MBB3872793.1"/>
    </source>
</evidence>
<organism evidence="3 4">
    <name type="scientific">Brevundimonas mediterranea</name>
    <dbReference type="NCBI Taxonomy" id="74329"/>
    <lineage>
        <taxon>Bacteria</taxon>
        <taxon>Pseudomonadati</taxon>
        <taxon>Pseudomonadota</taxon>
        <taxon>Alphaproteobacteria</taxon>
        <taxon>Caulobacterales</taxon>
        <taxon>Caulobacteraceae</taxon>
        <taxon>Brevundimonas</taxon>
    </lineage>
</organism>
<proteinExistence type="predicted"/>
<reference evidence="3 4" key="1">
    <citation type="submission" date="2020-08" db="EMBL/GenBank/DDBJ databases">
        <title>Genomic Encyclopedia of Type Strains, Phase IV (KMG-IV): sequencing the most valuable type-strain genomes for metagenomic binning, comparative biology and taxonomic classification.</title>
        <authorList>
            <person name="Goeker M."/>
        </authorList>
    </citation>
    <scope>NUCLEOTIDE SEQUENCE [LARGE SCALE GENOMIC DNA]</scope>
    <source>
        <strain evidence="3 4">DSM 14878</strain>
    </source>
</reference>
<protein>
    <submittedName>
        <fullName evidence="3">Pyocin large subunit-like protein</fullName>
    </submittedName>
</protein>
<evidence type="ECO:0000256" key="2">
    <source>
        <dbReference type="SAM" id="SignalP"/>
    </source>
</evidence>
<evidence type="ECO:0000256" key="1">
    <source>
        <dbReference type="SAM" id="MobiDB-lite"/>
    </source>
</evidence>
<feature type="region of interest" description="Disordered" evidence="1">
    <location>
        <begin position="37"/>
        <end position="64"/>
    </location>
</feature>
<dbReference type="Proteomes" id="UP000532936">
    <property type="component" value="Unassembled WGS sequence"/>
</dbReference>
<dbReference type="EMBL" id="JACIDA010000002">
    <property type="protein sequence ID" value="MBB3872793.1"/>
    <property type="molecule type" value="Genomic_DNA"/>
</dbReference>
<dbReference type="RefSeq" id="WP_246331776.1">
    <property type="nucleotide sequence ID" value="NZ_JACIDA010000002.1"/>
</dbReference>
<gene>
    <name evidence="3" type="ORF">GGR11_002346</name>
</gene>
<name>A0A7W6A3T9_9CAUL</name>